<dbReference type="AlphaFoldDB" id="L9LDA3"/>
<evidence type="ECO:0000256" key="1">
    <source>
        <dbReference type="SAM" id="MobiDB-lite"/>
    </source>
</evidence>
<accession>L9LDA3</accession>
<gene>
    <name evidence="2" type="ORF">TREES_T100010387</name>
</gene>
<organism evidence="2 3">
    <name type="scientific">Tupaia chinensis</name>
    <name type="common">Chinese tree shrew</name>
    <name type="synonym">Tupaia belangeri chinensis</name>
    <dbReference type="NCBI Taxonomy" id="246437"/>
    <lineage>
        <taxon>Eukaryota</taxon>
        <taxon>Metazoa</taxon>
        <taxon>Chordata</taxon>
        <taxon>Craniata</taxon>
        <taxon>Vertebrata</taxon>
        <taxon>Euteleostomi</taxon>
        <taxon>Mammalia</taxon>
        <taxon>Eutheria</taxon>
        <taxon>Euarchontoglires</taxon>
        <taxon>Scandentia</taxon>
        <taxon>Tupaiidae</taxon>
        <taxon>Tupaia</taxon>
    </lineage>
</organism>
<feature type="region of interest" description="Disordered" evidence="1">
    <location>
        <begin position="1"/>
        <end position="32"/>
    </location>
</feature>
<dbReference type="InParanoid" id="L9LDA3"/>
<keyword evidence="3" id="KW-1185">Reference proteome</keyword>
<feature type="compositionally biased region" description="Polar residues" evidence="1">
    <location>
        <begin position="70"/>
        <end position="80"/>
    </location>
</feature>
<name>L9LDA3_TUPCH</name>
<evidence type="ECO:0000313" key="3">
    <source>
        <dbReference type="Proteomes" id="UP000011518"/>
    </source>
</evidence>
<proteinExistence type="predicted"/>
<evidence type="ECO:0000313" key="2">
    <source>
        <dbReference type="EMBL" id="ELW72674.1"/>
    </source>
</evidence>
<protein>
    <submittedName>
        <fullName evidence="2">Uncharacterized protein</fullName>
    </submittedName>
</protein>
<dbReference type="EMBL" id="KB320397">
    <property type="protein sequence ID" value="ELW72674.1"/>
    <property type="molecule type" value="Genomic_DNA"/>
</dbReference>
<sequence>MGSSQAALLKGKGQYPTAEGIGEGPGRPSTSRFGHVVATRTFSGQQCDVSRLCMLGSPHWVTGGTPPSPATTYADSSDSAKGSGWVMPHE</sequence>
<reference evidence="3" key="2">
    <citation type="journal article" date="2013" name="Nat. Commun.">
        <title>Genome of the Chinese tree shrew.</title>
        <authorList>
            <person name="Fan Y."/>
            <person name="Huang Z.Y."/>
            <person name="Cao C.C."/>
            <person name="Chen C.S."/>
            <person name="Chen Y.X."/>
            <person name="Fan D.D."/>
            <person name="He J."/>
            <person name="Hou H.L."/>
            <person name="Hu L."/>
            <person name="Hu X.T."/>
            <person name="Jiang X.T."/>
            <person name="Lai R."/>
            <person name="Lang Y.S."/>
            <person name="Liang B."/>
            <person name="Liao S.G."/>
            <person name="Mu D."/>
            <person name="Ma Y.Y."/>
            <person name="Niu Y.Y."/>
            <person name="Sun X.Q."/>
            <person name="Xia J.Q."/>
            <person name="Xiao J."/>
            <person name="Xiong Z.Q."/>
            <person name="Xu L."/>
            <person name="Yang L."/>
            <person name="Zhang Y."/>
            <person name="Zhao W."/>
            <person name="Zhao X.D."/>
            <person name="Zheng Y.T."/>
            <person name="Zhou J.M."/>
            <person name="Zhu Y.B."/>
            <person name="Zhang G.J."/>
            <person name="Wang J."/>
            <person name="Yao Y.G."/>
        </authorList>
    </citation>
    <scope>NUCLEOTIDE SEQUENCE [LARGE SCALE GENOMIC DNA]</scope>
</reference>
<dbReference type="Proteomes" id="UP000011518">
    <property type="component" value="Unassembled WGS sequence"/>
</dbReference>
<feature type="region of interest" description="Disordered" evidence="1">
    <location>
        <begin position="62"/>
        <end position="90"/>
    </location>
</feature>
<reference evidence="3" key="1">
    <citation type="submission" date="2012-07" db="EMBL/GenBank/DDBJ databases">
        <title>Genome of the Chinese tree shrew, a rising model animal genetically related to primates.</title>
        <authorList>
            <person name="Zhang G."/>
            <person name="Fan Y."/>
            <person name="Yao Y."/>
            <person name="Huang Z."/>
        </authorList>
    </citation>
    <scope>NUCLEOTIDE SEQUENCE [LARGE SCALE GENOMIC DNA]</scope>
</reference>